<keyword evidence="1" id="KW-0812">Transmembrane</keyword>
<protein>
    <submittedName>
        <fullName evidence="2">Uncharacterized protein</fullName>
    </submittedName>
</protein>
<gene>
    <name evidence="2" type="ORF">SRB5_39130</name>
</gene>
<evidence type="ECO:0000256" key="1">
    <source>
        <dbReference type="SAM" id="Phobius"/>
    </source>
</evidence>
<feature type="transmembrane region" description="Helical" evidence="1">
    <location>
        <begin position="134"/>
        <end position="161"/>
    </location>
</feature>
<comment type="caution">
    <text evidence="2">The sequence shown here is derived from an EMBL/GenBank/DDBJ whole genome shotgun (WGS) entry which is preliminary data.</text>
</comment>
<feature type="transmembrane region" description="Helical" evidence="1">
    <location>
        <begin position="45"/>
        <end position="71"/>
    </location>
</feature>
<sequence length="176" mass="17953">MSLNLGHPAVTLGGVTLGTIIVALTVQRWWKKGGGKGGTPSWKELLPFVFALCYGMLAVLASPGVSFMGVVSRAGLWGGNQLGYGYLVWGLGGTSPGVTRASAVVLTPGGYAVYGIWTALLVGQHLWSKRMPRLQTAFGAVAGILLGLSAGIAGIAAVPLASAVNALGSWYAGVVQ</sequence>
<evidence type="ECO:0000313" key="2">
    <source>
        <dbReference type="EMBL" id="MQY13761.1"/>
    </source>
</evidence>
<keyword evidence="3" id="KW-1185">Reference proteome</keyword>
<reference evidence="2 3" key="1">
    <citation type="submission" date="2019-10" db="EMBL/GenBank/DDBJ databases">
        <title>Streptomyces smaragdinus sp. nov. and Streptomyces fabii sp. nov., isolated from the gut of fungus growing-termite Macrotermes natalensis.</title>
        <authorList>
            <person name="Schwitalla J."/>
            <person name="Benndorf R."/>
            <person name="Martin K."/>
            <person name="De Beer W."/>
            <person name="Kaster A.-K."/>
            <person name="Vollmers J."/>
            <person name="Poulsen M."/>
            <person name="Beemelmanns C."/>
        </authorList>
    </citation>
    <scope>NUCLEOTIDE SEQUENCE [LARGE SCALE GENOMIC DNA]</scope>
    <source>
        <strain evidence="2 3">RB5</strain>
    </source>
</reference>
<feature type="transmembrane region" description="Helical" evidence="1">
    <location>
        <begin position="6"/>
        <end position="24"/>
    </location>
</feature>
<keyword evidence="1" id="KW-1133">Transmembrane helix</keyword>
<organism evidence="2 3">
    <name type="scientific">Streptomyces smaragdinus</name>
    <dbReference type="NCBI Taxonomy" id="2585196"/>
    <lineage>
        <taxon>Bacteria</taxon>
        <taxon>Bacillati</taxon>
        <taxon>Actinomycetota</taxon>
        <taxon>Actinomycetes</taxon>
        <taxon>Kitasatosporales</taxon>
        <taxon>Streptomycetaceae</taxon>
        <taxon>Streptomyces</taxon>
    </lineage>
</organism>
<feature type="transmembrane region" description="Helical" evidence="1">
    <location>
        <begin position="101"/>
        <end position="122"/>
    </location>
</feature>
<dbReference type="Proteomes" id="UP000466345">
    <property type="component" value="Unassembled WGS sequence"/>
</dbReference>
<accession>A0A7K0CK38</accession>
<name>A0A7K0CK38_9ACTN</name>
<proteinExistence type="predicted"/>
<evidence type="ECO:0000313" key="3">
    <source>
        <dbReference type="Proteomes" id="UP000466345"/>
    </source>
</evidence>
<keyword evidence="1" id="KW-0472">Membrane</keyword>
<dbReference type="EMBL" id="WEGJ01000015">
    <property type="protein sequence ID" value="MQY13761.1"/>
    <property type="molecule type" value="Genomic_DNA"/>
</dbReference>
<dbReference type="AlphaFoldDB" id="A0A7K0CK38"/>
<dbReference type="RefSeq" id="WP_153453796.1">
    <property type="nucleotide sequence ID" value="NZ_WEGJ01000015.1"/>
</dbReference>